<proteinExistence type="predicted"/>
<sequence>MSPPRNVVIDDTDSRIRYSGQGWFQDQGNQDNIGNYGPTYKRTSHGTKGNDILSLTFQGTSIRVFGTTKLSRINETHWDPSWECFVDQISIGATKPFAYPENNWILCQKSALNDGQHEITVKVTSAGTTFWLDYLVFTPSPQVSYDEAVLLVENDDTSVMYDSSWVALGANANMTTKKGSQVKFDFIGKSVTWVGFIPTELSHNPGFGSYSVDGGAPVTFKLNGLPPIKTATVYNQVFFTTPDLTPGLHSLVVTYNGADEGAATPLTLDYLYVTNTSLPSSSSSPSPSQSPSAGSASTLSPRPSPSSGTISQGAQEQGSGSPVSLSNSPSAGLTSSLSPTPPPSSGTNSQEAQEQDSGPPVGAIVGGVVGGLALIALLLFLLWWRRRQQHRANPVGSSAPGLLSFGTNRTREEVTPFMSMHPSAQPKSYMYADPLPQSIRAPVPSVSAVAQTHPMRKGQEVGAPQPSVTSVLHQNSGIRLPQRRPQDTVVEDVPPLYTIT</sequence>
<keyword evidence="4" id="KW-1185">Reference proteome</keyword>
<evidence type="ECO:0000313" key="3">
    <source>
        <dbReference type="EMBL" id="KAF5372359.1"/>
    </source>
</evidence>
<dbReference type="Gene3D" id="2.60.120.260">
    <property type="entry name" value="Galactose-binding domain-like"/>
    <property type="match status" value="2"/>
</dbReference>
<accession>A0A8H5GWQ0</accession>
<organism evidence="3 4">
    <name type="scientific">Tricholomella constricta</name>
    <dbReference type="NCBI Taxonomy" id="117010"/>
    <lineage>
        <taxon>Eukaryota</taxon>
        <taxon>Fungi</taxon>
        <taxon>Dikarya</taxon>
        <taxon>Basidiomycota</taxon>
        <taxon>Agaricomycotina</taxon>
        <taxon>Agaricomycetes</taxon>
        <taxon>Agaricomycetidae</taxon>
        <taxon>Agaricales</taxon>
        <taxon>Tricholomatineae</taxon>
        <taxon>Lyophyllaceae</taxon>
        <taxon>Tricholomella</taxon>
    </lineage>
</organism>
<feature type="region of interest" description="Disordered" evidence="1">
    <location>
        <begin position="277"/>
        <end position="360"/>
    </location>
</feature>
<dbReference type="Proteomes" id="UP000565441">
    <property type="component" value="Unassembled WGS sequence"/>
</dbReference>
<feature type="compositionally biased region" description="Low complexity" evidence="1">
    <location>
        <begin position="318"/>
        <end position="338"/>
    </location>
</feature>
<feature type="compositionally biased region" description="Low complexity" evidence="1">
    <location>
        <begin position="277"/>
        <end position="301"/>
    </location>
</feature>
<evidence type="ECO:0000256" key="2">
    <source>
        <dbReference type="SAM" id="Phobius"/>
    </source>
</evidence>
<keyword evidence="2" id="KW-0472">Membrane</keyword>
<protein>
    <submittedName>
        <fullName evidence="3">Uncharacterized protein</fullName>
    </submittedName>
</protein>
<name>A0A8H5GWQ0_9AGAR</name>
<dbReference type="OrthoDB" id="3052647at2759"/>
<keyword evidence="2" id="KW-1133">Transmembrane helix</keyword>
<dbReference type="EMBL" id="JAACJP010000043">
    <property type="protein sequence ID" value="KAF5372359.1"/>
    <property type="molecule type" value="Genomic_DNA"/>
</dbReference>
<evidence type="ECO:0000256" key="1">
    <source>
        <dbReference type="SAM" id="MobiDB-lite"/>
    </source>
</evidence>
<dbReference type="AlphaFoldDB" id="A0A8H5GWQ0"/>
<feature type="compositionally biased region" description="Polar residues" evidence="1">
    <location>
        <begin position="305"/>
        <end position="317"/>
    </location>
</feature>
<gene>
    <name evidence="3" type="ORF">D9615_009234</name>
</gene>
<evidence type="ECO:0000313" key="4">
    <source>
        <dbReference type="Proteomes" id="UP000565441"/>
    </source>
</evidence>
<comment type="caution">
    <text evidence="3">The sequence shown here is derived from an EMBL/GenBank/DDBJ whole genome shotgun (WGS) entry which is preliminary data.</text>
</comment>
<keyword evidence="2" id="KW-0812">Transmembrane</keyword>
<reference evidence="3 4" key="1">
    <citation type="journal article" date="2020" name="ISME J.">
        <title>Uncovering the hidden diversity of litter-decomposition mechanisms in mushroom-forming fungi.</title>
        <authorList>
            <person name="Floudas D."/>
            <person name="Bentzer J."/>
            <person name="Ahren D."/>
            <person name="Johansson T."/>
            <person name="Persson P."/>
            <person name="Tunlid A."/>
        </authorList>
    </citation>
    <scope>NUCLEOTIDE SEQUENCE [LARGE SCALE GENOMIC DNA]</scope>
    <source>
        <strain evidence="3 4">CBS 661.87</strain>
    </source>
</reference>
<feature type="transmembrane region" description="Helical" evidence="2">
    <location>
        <begin position="361"/>
        <end position="384"/>
    </location>
</feature>